<dbReference type="Proteomes" id="UP000283090">
    <property type="component" value="Unassembled WGS sequence"/>
</dbReference>
<comment type="caution">
    <text evidence="1">The sequence shown here is derived from an EMBL/GenBank/DDBJ whole genome shotgun (WGS) entry which is preliminary data.</text>
</comment>
<protein>
    <submittedName>
        <fullName evidence="1">Uncharacterized protein</fullName>
    </submittedName>
</protein>
<keyword evidence="2" id="KW-1185">Reference proteome</keyword>
<evidence type="ECO:0000313" key="1">
    <source>
        <dbReference type="EMBL" id="RVD80826.1"/>
    </source>
</evidence>
<proteinExistence type="predicted"/>
<dbReference type="VEuPathDB" id="FungiDB:DFL_008715"/>
<dbReference type="RefSeq" id="XP_067486370.1">
    <property type="nucleotide sequence ID" value="XM_067638487.1"/>
</dbReference>
<dbReference type="EMBL" id="SAEB01000012">
    <property type="protein sequence ID" value="RVD80826.1"/>
    <property type="molecule type" value="Genomic_DNA"/>
</dbReference>
<accession>A0A436ZPN8</accession>
<dbReference type="GeneID" id="93591026"/>
<gene>
    <name evidence="1" type="ORF">DFL_008715</name>
</gene>
<organism evidence="1 2">
    <name type="scientific">Arthrobotrys flagrans</name>
    <name type="common">Nematode-trapping fungus</name>
    <name type="synonym">Trichothecium flagrans</name>
    <dbReference type="NCBI Taxonomy" id="97331"/>
    <lineage>
        <taxon>Eukaryota</taxon>
        <taxon>Fungi</taxon>
        <taxon>Dikarya</taxon>
        <taxon>Ascomycota</taxon>
        <taxon>Pezizomycotina</taxon>
        <taxon>Orbiliomycetes</taxon>
        <taxon>Orbiliales</taxon>
        <taxon>Orbiliaceae</taxon>
        <taxon>Arthrobotrys</taxon>
    </lineage>
</organism>
<dbReference type="AlphaFoldDB" id="A0A436ZPN8"/>
<reference evidence="1 2" key="1">
    <citation type="submission" date="2019-01" db="EMBL/GenBank/DDBJ databases">
        <title>Intercellular communication is required for trap formation in the nematode-trapping fungus Duddingtonia flagrans.</title>
        <authorList>
            <person name="Youssar L."/>
            <person name="Wernet V."/>
            <person name="Hensel N."/>
            <person name="Hildebrandt H.-G."/>
            <person name="Fischer R."/>
        </authorList>
    </citation>
    <scope>NUCLEOTIDE SEQUENCE [LARGE SCALE GENOMIC DNA]</scope>
    <source>
        <strain evidence="1 2">CBS H-5679</strain>
    </source>
</reference>
<name>A0A436ZPN8_ARTFL</name>
<evidence type="ECO:0000313" key="2">
    <source>
        <dbReference type="Proteomes" id="UP000283090"/>
    </source>
</evidence>
<sequence>MRRPNAVMVVTSRICCVVLDCQKKFVTKVSLVPRPPRHTVYKRTAFPSTLLKTCPSARVLRVEVKVYPDPVFLPIENYTKTSRLGFNPIRNFSISDRRSILPFFINFWATFYGLKK</sequence>